<keyword evidence="2" id="KW-1185">Reference proteome</keyword>
<accession>A0A934PND3</accession>
<dbReference type="AlphaFoldDB" id="A0A934PND3"/>
<dbReference type="Proteomes" id="UP000609172">
    <property type="component" value="Unassembled WGS sequence"/>
</dbReference>
<protein>
    <submittedName>
        <fullName evidence="1">Uncharacterized protein</fullName>
    </submittedName>
</protein>
<evidence type="ECO:0000313" key="1">
    <source>
        <dbReference type="EMBL" id="MBK0369666.1"/>
    </source>
</evidence>
<gene>
    <name evidence="1" type="ORF">I5M07_07420</name>
</gene>
<name>A0A934PND3_9FLAO</name>
<sequence>MIDIGDGKGTFRPVESDIMIEFKNDGTVLTNSFVCDPYGKDSISTGNFNLDDSTITTNCNNPNFATIRFELKNQFLILNFNSNEGHSKKFKKMN</sequence>
<comment type="caution">
    <text evidence="1">The sequence shown here is derived from an EMBL/GenBank/DDBJ whole genome shotgun (WGS) entry which is preliminary data.</text>
</comment>
<dbReference type="RefSeq" id="WP_200105584.1">
    <property type="nucleotide sequence ID" value="NZ_JAEHFV010000002.1"/>
</dbReference>
<reference evidence="1" key="1">
    <citation type="submission" date="2020-12" db="EMBL/GenBank/DDBJ databases">
        <title>Bacterial novel species Flavobacterium sp. SE-1-e isolated from soil.</title>
        <authorList>
            <person name="Jung H.-Y."/>
        </authorList>
    </citation>
    <scope>NUCLEOTIDE SEQUENCE</scope>
    <source>
        <strain evidence="1">SE-1-e</strain>
    </source>
</reference>
<dbReference type="EMBL" id="JAEHFV010000002">
    <property type="protein sequence ID" value="MBK0369666.1"/>
    <property type="molecule type" value="Genomic_DNA"/>
</dbReference>
<organism evidence="1 2">
    <name type="scientific">Flavobacterium agrisoli</name>
    <dbReference type="NCBI Taxonomy" id="2793066"/>
    <lineage>
        <taxon>Bacteria</taxon>
        <taxon>Pseudomonadati</taxon>
        <taxon>Bacteroidota</taxon>
        <taxon>Flavobacteriia</taxon>
        <taxon>Flavobacteriales</taxon>
        <taxon>Flavobacteriaceae</taxon>
        <taxon>Flavobacterium</taxon>
    </lineage>
</organism>
<evidence type="ECO:0000313" key="2">
    <source>
        <dbReference type="Proteomes" id="UP000609172"/>
    </source>
</evidence>
<proteinExistence type="predicted"/>